<keyword evidence="3" id="KW-1185">Reference proteome</keyword>
<feature type="region of interest" description="Disordered" evidence="1">
    <location>
        <begin position="433"/>
        <end position="452"/>
    </location>
</feature>
<accession>A0A6G4WZU8</accession>
<dbReference type="InterPro" id="IPR026337">
    <property type="entry name" value="AKG_HExxH"/>
</dbReference>
<gene>
    <name evidence="2" type="ORF">G5C65_20895</name>
</gene>
<evidence type="ECO:0000256" key="1">
    <source>
        <dbReference type="SAM" id="MobiDB-lite"/>
    </source>
</evidence>
<name>A0A6G4WZU8_9ACTN</name>
<protein>
    <recommendedName>
        <fullName evidence="4">HEXXH motif domain-containing protein</fullName>
    </recommendedName>
</protein>
<dbReference type="EMBL" id="JAAKZZ010000229">
    <property type="protein sequence ID" value="NGO70765.1"/>
    <property type="molecule type" value="Genomic_DNA"/>
</dbReference>
<dbReference type="RefSeq" id="WP_165300420.1">
    <property type="nucleotide sequence ID" value="NZ_JAAKZZ010000229.1"/>
</dbReference>
<dbReference type="AlphaFoldDB" id="A0A6G4WZU8"/>
<dbReference type="NCBIfam" id="TIGR04267">
    <property type="entry name" value="mod_HExxH"/>
    <property type="match status" value="1"/>
</dbReference>
<dbReference type="Proteomes" id="UP000477722">
    <property type="component" value="Unassembled WGS sequence"/>
</dbReference>
<evidence type="ECO:0000313" key="3">
    <source>
        <dbReference type="Proteomes" id="UP000477722"/>
    </source>
</evidence>
<evidence type="ECO:0000313" key="2">
    <source>
        <dbReference type="EMBL" id="NGO70765.1"/>
    </source>
</evidence>
<reference evidence="2 3" key="1">
    <citation type="submission" date="2020-02" db="EMBL/GenBank/DDBJ databases">
        <title>Whole-genome analyses of novel actinobacteria.</title>
        <authorList>
            <person name="Sahin N."/>
            <person name="Tatar D."/>
        </authorList>
    </citation>
    <scope>NUCLEOTIDE SEQUENCE [LARGE SCALE GENOMIC DNA]</scope>
    <source>
        <strain evidence="2 3">SB3404</strain>
    </source>
</reference>
<comment type="caution">
    <text evidence="2">The sequence shown here is derived from an EMBL/GenBank/DDBJ whole genome shotgun (WGS) entry which is preliminary data.</text>
</comment>
<sequence length="452" mass="46990">MGELFSVGPGRLAQLARTRLTGADRALLAEGLHSRRLVLLKSLQRRLESGGAPGWAREAFVRHWDVLERAERQDAAAVRAVLGYPSVGVWLAGALGGRDWNRTLAHFGAVAAAAALHAGAGYRGVLETVDGALALPGVGVYRARAPRVRLAAEPRGLRLTAPGRRPATVPRTPPPGPGAYGACAPHPLYGAPPRDPPGWRGPAALPGTGALLDGLDPYRLPPPDSAATGLLPPRRTPHAGGGAAGWRRRWEAAVALLAAADPERAVEVTELTRALVPLGQVPGTARSATLRAAPWAVLTGYPPSPPRLAEVLVHELQHSKLAVIGDLVPLHHDSGAAVHRVGWRPDLRPLAGVLQGTFAHLALADMWYRLAACPGLPPGRRRAALARAGTCGAQVADALGVLLRSGQLTAAGLEFARGMGECHADLRSIVGEVSGGSGSGTPGVPVAPRTRE</sequence>
<proteinExistence type="predicted"/>
<evidence type="ECO:0008006" key="4">
    <source>
        <dbReference type="Google" id="ProtNLM"/>
    </source>
</evidence>
<organism evidence="2 3">
    <name type="scientific">Streptomyces boncukensis</name>
    <dbReference type="NCBI Taxonomy" id="2711219"/>
    <lineage>
        <taxon>Bacteria</taxon>
        <taxon>Bacillati</taxon>
        <taxon>Actinomycetota</taxon>
        <taxon>Actinomycetes</taxon>
        <taxon>Kitasatosporales</taxon>
        <taxon>Streptomycetaceae</taxon>
        <taxon>Streptomyces</taxon>
    </lineage>
</organism>